<sequence length="202" mass="23279">MSNYKKVKKQSDNPFLNLYKLDAVDREGKVFDYYFVSRRDEEGIKLKTKDNNPEGIVVYAITDEESPRLLVIKEYRYPLDDYIYELPAGIIDSGEVAEQAAVREIKEETGFNLKVYNGGNKTFRRSFYLGPGFTDESNGTVFGTIHVEDVKQQLESAERIQVMLADKEQVKRILKEERVTLRGAYLMMMFLNSGDGLDFLEV</sequence>
<evidence type="ECO:0000256" key="1">
    <source>
        <dbReference type="ARBA" id="ARBA00001946"/>
    </source>
</evidence>
<evidence type="ECO:0000256" key="2">
    <source>
        <dbReference type="ARBA" id="ARBA00022801"/>
    </source>
</evidence>
<dbReference type="AlphaFoldDB" id="A0A413RDJ3"/>
<dbReference type="CDD" id="cd03424">
    <property type="entry name" value="NUDIX_ADPRase_Nudt5_UGPPase_Nudt14"/>
    <property type="match status" value="1"/>
</dbReference>
<accession>A0A413RDJ3</accession>
<keyword evidence="2 3" id="KW-0378">Hydrolase</keyword>
<evidence type="ECO:0000313" key="8">
    <source>
        <dbReference type="Proteomes" id="UP000286186"/>
    </source>
</evidence>
<dbReference type="GO" id="GO:0016462">
    <property type="term" value="F:pyrophosphatase activity"/>
    <property type="evidence" value="ECO:0007669"/>
    <property type="project" value="UniProtKB-ARBA"/>
</dbReference>
<dbReference type="SUPFAM" id="SSF55811">
    <property type="entry name" value="Nudix"/>
    <property type="match status" value="1"/>
</dbReference>
<protein>
    <submittedName>
        <fullName evidence="5">NUDIX hydrolase</fullName>
    </submittedName>
</protein>
<dbReference type="PRINTS" id="PR00502">
    <property type="entry name" value="NUDIXFAMILY"/>
</dbReference>
<dbReference type="GO" id="GO:0019693">
    <property type="term" value="P:ribose phosphate metabolic process"/>
    <property type="evidence" value="ECO:0007669"/>
    <property type="project" value="TreeGrafter"/>
</dbReference>
<evidence type="ECO:0000313" key="5">
    <source>
        <dbReference type="EMBL" id="RHA20861.1"/>
    </source>
</evidence>
<dbReference type="PROSITE" id="PS51462">
    <property type="entry name" value="NUDIX"/>
    <property type="match status" value="1"/>
</dbReference>
<dbReference type="EMBL" id="QSFD01000001">
    <property type="protein sequence ID" value="RHA20861.1"/>
    <property type="molecule type" value="Genomic_DNA"/>
</dbReference>
<organism evidence="5 7">
    <name type="scientific">Eubacterium ventriosum</name>
    <dbReference type="NCBI Taxonomy" id="39496"/>
    <lineage>
        <taxon>Bacteria</taxon>
        <taxon>Bacillati</taxon>
        <taxon>Bacillota</taxon>
        <taxon>Clostridia</taxon>
        <taxon>Eubacteriales</taxon>
        <taxon>Eubacteriaceae</taxon>
        <taxon>Eubacterium</taxon>
    </lineage>
</organism>
<dbReference type="InterPro" id="IPR000086">
    <property type="entry name" value="NUDIX_hydrolase_dom"/>
</dbReference>
<evidence type="ECO:0000313" key="6">
    <source>
        <dbReference type="EMBL" id="RHF88058.1"/>
    </source>
</evidence>
<dbReference type="RefSeq" id="WP_117969339.1">
    <property type="nucleotide sequence ID" value="NZ_QRHR01000009.1"/>
</dbReference>
<dbReference type="PROSITE" id="PS00893">
    <property type="entry name" value="NUDIX_BOX"/>
    <property type="match status" value="1"/>
</dbReference>
<evidence type="ECO:0000256" key="3">
    <source>
        <dbReference type="RuleBase" id="RU003476"/>
    </source>
</evidence>
<gene>
    <name evidence="6" type="ORF">DW652_09590</name>
    <name evidence="5" type="ORF">DW944_01445</name>
</gene>
<dbReference type="Pfam" id="PF00293">
    <property type="entry name" value="NUDIX"/>
    <property type="match status" value="1"/>
</dbReference>
<proteinExistence type="inferred from homology"/>
<comment type="cofactor">
    <cofactor evidence="1">
        <name>Mg(2+)</name>
        <dbReference type="ChEBI" id="CHEBI:18420"/>
    </cofactor>
</comment>
<reference evidence="7 8" key="1">
    <citation type="submission" date="2018-08" db="EMBL/GenBank/DDBJ databases">
        <title>A genome reference for cultivated species of the human gut microbiota.</title>
        <authorList>
            <person name="Zou Y."/>
            <person name="Xue W."/>
            <person name="Luo G."/>
        </authorList>
    </citation>
    <scope>NUCLEOTIDE SEQUENCE [LARGE SCALE GENOMIC DNA]</scope>
    <source>
        <strain evidence="6 8">AM23-22</strain>
        <strain evidence="5 7">AM44-11BH</strain>
    </source>
</reference>
<feature type="domain" description="Nudix hydrolase" evidence="4">
    <location>
        <begin position="51"/>
        <end position="186"/>
    </location>
</feature>
<dbReference type="Proteomes" id="UP000286186">
    <property type="component" value="Unassembled WGS sequence"/>
</dbReference>
<dbReference type="PANTHER" id="PTHR11839">
    <property type="entry name" value="UDP/ADP-SUGAR PYROPHOSPHATASE"/>
    <property type="match status" value="1"/>
</dbReference>
<dbReference type="Gene3D" id="3.90.79.10">
    <property type="entry name" value="Nucleoside Triphosphate Pyrophosphohydrolase"/>
    <property type="match status" value="1"/>
</dbReference>
<dbReference type="InterPro" id="IPR015797">
    <property type="entry name" value="NUDIX_hydrolase-like_dom_sf"/>
</dbReference>
<dbReference type="Proteomes" id="UP000284779">
    <property type="component" value="Unassembled WGS sequence"/>
</dbReference>
<dbReference type="EMBL" id="QRHR01000009">
    <property type="protein sequence ID" value="RHF88058.1"/>
    <property type="molecule type" value="Genomic_DNA"/>
</dbReference>
<keyword evidence="7" id="KW-1185">Reference proteome</keyword>
<comment type="caution">
    <text evidence="5">The sequence shown here is derived from an EMBL/GenBank/DDBJ whole genome shotgun (WGS) entry which is preliminary data.</text>
</comment>
<dbReference type="PANTHER" id="PTHR11839:SF18">
    <property type="entry name" value="NUDIX HYDROLASE DOMAIN-CONTAINING PROTEIN"/>
    <property type="match status" value="1"/>
</dbReference>
<evidence type="ECO:0000313" key="7">
    <source>
        <dbReference type="Proteomes" id="UP000284779"/>
    </source>
</evidence>
<dbReference type="InterPro" id="IPR020084">
    <property type="entry name" value="NUDIX_hydrolase_CS"/>
</dbReference>
<dbReference type="InterPro" id="IPR020476">
    <property type="entry name" value="Nudix_hydrolase"/>
</dbReference>
<evidence type="ECO:0000259" key="4">
    <source>
        <dbReference type="PROSITE" id="PS51462"/>
    </source>
</evidence>
<comment type="similarity">
    <text evidence="3">Belongs to the Nudix hydrolase family.</text>
</comment>
<name>A0A413RDJ3_9FIRM</name>
<dbReference type="GO" id="GO:0006753">
    <property type="term" value="P:nucleoside phosphate metabolic process"/>
    <property type="evidence" value="ECO:0007669"/>
    <property type="project" value="TreeGrafter"/>
</dbReference>